<dbReference type="AlphaFoldDB" id="A0A538TXB9"/>
<protein>
    <submittedName>
        <fullName evidence="3">Uncharacterized protein</fullName>
    </submittedName>
</protein>
<gene>
    <name evidence="3" type="ORF">E6K78_02075</name>
</gene>
<reference evidence="3 4" key="1">
    <citation type="journal article" date="2019" name="Nat. Microbiol.">
        <title>Mediterranean grassland soil C-N compound turnover is dependent on rainfall and depth, and is mediated by genomically divergent microorganisms.</title>
        <authorList>
            <person name="Diamond S."/>
            <person name="Andeer P.F."/>
            <person name="Li Z."/>
            <person name="Crits-Christoph A."/>
            <person name="Burstein D."/>
            <person name="Anantharaman K."/>
            <person name="Lane K.R."/>
            <person name="Thomas B.C."/>
            <person name="Pan C."/>
            <person name="Northen T.R."/>
            <person name="Banfield J.F."/>
        </authorList>
    </citation>
    <scope>NUCLEOTIDE SEQUENCE [LARGE SCALE GENOMIC DNA]</scope>
    <source>
        <strain evidence="3">WS_8</strain>
    </source>
</reference>
<evidence type="ECO:0000256" key="2">
    <source>
        <dbReference type="SAM" id="SignalP"/>
    </source>
</evidence>
<dbReference type="InterPro" id="IPR006311">
    <property type="entry name" value="TAT_signal"/>
</dbReference>
<sequence length="120" mass="12849">MSAAYRPSQGRRRFVQLLGWASVLAAAPGPTLAAAARARSESAKPRLKPPTPAAAALEKNEISQDARALAAVLKRRYGEHWSADQLRSVATGLDDDHKAAARLGEVKLANSEEPDFTFNA</sequence>
<evidence type="ECO:0000313" key="4">
    <source>
        <dbReference type="Proteomes" id="UP000316609"/>
    </source>
</evidence>
<evidence type="ECO:0000313" key="3">
    <source>
        <dbReference type="EMBL" id="TMQ68290.1"/>
    </source>
</evidence>
<organism evidence="3 4">
    <name type="scientific">Eiseniibacteriota bacterium</name>
    <dbReference type="NCBI Taxonomy" id="2212470"/>
    <lineage>
        <taxon>Bacteria</taxon>
        <taxon>Candidatus Eiseniibacteriota</taxon>
    </lineage>
</organism>
<proteinExistence type="predicted"/>
<dbReference type="PROSITE" id="PS51318">
    <property type="entry name" value="TAT"/>
    <property type="match status" value="1"/>
</dbReference>
<feature type="region of interest" description="Disordered" evidence="1">
    <location>
        <begin position="36"/>
        <end position="59"/>
    </location>
</feature>
<keyword evidence="2" id="KW-0732">Signal</keyword>
<evidence type="ECO:0000256" key="1">
    <source>
        <dbReference type="SAM" id="MobiDB-lite"/>
    </source>
</evidence>
<comment type="caution">
    <text evidence="3">The sequence shown here is derived from an EMBL/GenBank/DDBJ whole genome shotgun (WGS) entry which is preliminary data.</text>
</comment>
<dbReference type="Proteomes" id="UP000316609">
    <property type="component" value="Unassembled WGS sequence"/>
</dbReference>
<dbReference type="EMBL" id="VBOY01000013">
    <property type="protein sequence ID" value="TMQ68290.1"/>
    <property type="molecule type" value="Genomic_DNA"/>
</dbReference>
<feature type="signal peptide" evidence="2">
    <location>
        <begin position="1"/>
        <end position="33"/>
    </location>
</feature>
<feature type="chain" id="PRO_5022210510" evidence="2">
    <location>
        <begin position="34"/>
        <end position="120"/>
    </location>
</feature>
<accession>A0A538TXB9</accession>
<name>A0A538TXB9_UNCEI</name>